<dbReference type="EMBL" id="MN613583">
    <property type="protein sequence ID" value="QFU80131.1"/>
    <property type="molecule type" value="Genomic_DNA"/>
</dbReference>
<protein>
    <recommendedName>
        <fullName evidence="2">Reverse transcriptase domain-containing protein</fullName>
    </recommendedName>
</protein>
<name>A0A5P9NW05_COLSC</name>
<reference evidence="3" key="1">
    <citation type="submission" date="2019-10" db="EMBL/GenBank/DDBJ databases">
        <title>Complete mitogenome of the streptophyte green alga Coleochaete scutata (Coleochaetophyceae).</title>
        <authorList>
            <person name="Turmel M."/>
            <person name="Otis C."/>
            <person name="Lemieux C."/>
        </authorList>
    </citation>
    <scope>NUCLEOTIDE SEQUENCE</scope>
</reference>
<sequence>MDLNSRGVLHTEIDKKKSVAQGPNPLLGNRKKKKKKYMSRTNKHLIEVGEKTHGSIHGVRRVRISYGERNLSLLAAKGPNFKSLCSAPEVSNSGLKTRSSGTGLSRNDRSNRVRISVEEQIKTYLGKDGKYNGLINILSDPTFLALCYESIRGKPGNMTPGHDKQTLDGLTIEWFEKLGKKLQAGQFDFSPAKRVMIPKPGRKEMRPLGINGPREKIVQKALQLILEAIYEPIFYDCSHGFRPNRSCHTALKTLYMQGGHYAWVIEGDIRKCFDSIPHDIIHKKIAEKIRCHRTLELLSKSLRAGFCDPITKEIIRSDKGTPQGSVLSPLLCNIVLHSLDEFVMRYREKYNKGKTRRMNPQYKAITRLLEKKQTPSRPLLLLRRPSKDPKDPNFRRMLYIRYADDFVVLMSGTKKEAMRMQASMRNFLKKSLRLELSEDKTLVSHVAKTGFHFLGAHCKRTRSKHRVMHIRRIRGVMTKQRSTERLRICAPIERLIEKLKEKGFVKRNSRGEYNPTVRRDLTAWDHSSILQFYNHKTQGTLNYYTFASNRSQLSSLVHLLKMSCALTLALKYKLKTAHKVFGRFGKNLECKTTKTQLNNPDSLKAVHIYSPGPVARAESVLDISWGSKLTRSALLRSCAICGQSPVEMHHIRSVKDVRNRIRTGSATYAQWTGAFRRKPSAFHTITHTTTAS</sequence>
<dbReference type="InterPro" id="IPR024937">
    <property type="entry name" value="Domain_X"/>
</dbReference>
<dbReference type="SUPFAM" id="SSF56672">
    <property type="entry name" value="DNA/RNA polymerases"/>
    <property type="match status" value="1"/>
</dbReference>
<dbReference type="GO" id="GO:0006397">
    <property type="term" value="P:mRNA processing"/>
    <property type="evidence" value="ECO:0007669"/>
    <property type="project" value="InterPro"/>
</dbReference>
<organism evidence="3">
    <name type="scientific">Coleochaete scutata</name>
    <dbReference type="NCBI Taxonomy" id="3125"/>
    <lineage>
        <taxon>Eukaryota</taxon>
        <taxon>Viridiplantae</taxon>
        <taxon>Streptophyta</taxon>
        <taxon>Coleochaetophyceae</taxon>
        <taxon>Coleochaetales</taxon>
        <taxon>Coleochaetaceae</taxon>
        <taxon>Coleochaete</taxon>
    </lineage>
</organism>
<evidence type="ECO:0000259" key="2">
    <source>
        <dbReference type="PROSITE" id="PS50878"/>
    </source>
</evidence>
<dbReference type="PROSITE" id="PS50878">
    <property type="entry name" value="RT_POL"/>
    <property type="match status" value="1"/>
</dbReference>
<dbReference type="GO" id="GO:0005739">
    <property type="term" value="C:mitochondrion"/>
    <property type="evidence" value="ECO:0007669"/>
    <property type="project" value="UniProtKB-ARBA"/>
</dbReference>
<keyword evidence="3" id="KW-0496">Mitochondrion</keyword>
<feature type="region of interest" description="Disordered" evidence="1">
    <location>
        <begin position="89"/>
        <end position="110"/>
    </location>
</feature>
<evidence type="ECO:0000256" key="1">
    <source>
        <dbReference type="SAM" id="MobiDB-lite"/>
    </source>
</evidence>
<dbReference type="InterPro" id="IPR043502">
    <property type="entry name" value="DNA/RNA_pol_sf"/>
</dbReference>
<dbReference type="InterPro" id="IPR000477">
    <property type="entry name" value="RT_dom"/>
</dbReference>
<dbReference type="InterPro" id="IPR051083">
    <property type="entry name" value="GrpII_Intron_Splice-Mob/Def"/>
</dbReference>
<feature type="domain" description="Reverse transcriptase" evidence="2">
    <location>
        <begin position="178"/>
        <end position="458"/>
    </location>
</feature>
<dbReference type="RefSeq" id="YP_009710026.1">
    <property type="nucleotide sequence ID" value="NC_045180.1"/>
</dbReference>
<dbReference type="AlphaFoldDB" id="A0A5P9NW05"/>
<dbReference type="GeneID" id="42369832"/>
<dbReference type="Pfam" id="PF00078">
    <property type="entry name" value="RVT_1"/>
    <property type="match status" value="1"/>
</dbReference>
<feature type="compositionally biased region" description="Polar residues" evidence="1">
    <location>
        <begin position="89"/>
        <end position="105"/>
    </location>
</feature>
<dbReference type="PANTHER" id="PTHR34047:SF8">
    <property type="entry name" value="PROTEIN YKFC"/>
    <property type="match status" value="1"/>
</dbReference>
<accession>A0A5P9NW05</accession>
<dbReference type="PANTHER" id="PTHR34047">
    <property type="entry name" value="NUCLEAR INTRON MATURASE 1, MITOCHONDRIAL-RELATED"/>
    <property type="match status" value="1"/>
</dbReference>
<evidence type="ECO:0000313" key="3">
    <source>
        <dbReference type="EMBL" id="QFU80131.1"/>
    </source>
</evidence>
<dbReference type="Pfam" id="PF01348">
    <property type="entry name" value="Intron_maturas2"/>
    <property type="match status" value="1"/>
</dbReference>
<proteinExistence type="predicted"/>
<geneLocation type="mitochondrion" evidence="3"/>
<dbReference type="CDD" id="cd01651">
    <property type="entry name" value="RT_G2_intron"/>
    <property type="match status" value="1"/>
</dbReference>
<gene>
    <name evidence="3" type="primary">orf692</name>
</gene>